<dbReference type="Gene3D" id="3.40.50.1000">
    <property type="entry name" value="HAD superfamily/HAD-like"/>
    <property type="match status" value="1"/>
</dbReference>
<dbReference type="Proteomes" id="UP001139447">
    <property type="component" value="Unassembled WGS sequence"/>
</dbReference>
<keyword evidence="3" id="KW-0460">Magnesium</keyword>
<dbReference type="PANTHER" id="PTHR43344">
    <property type="entry name" value="PHOSPHOSERINE PHOSPHATASE"/>
    <property type="match status" value="1"/>
</dbReference>
<gene>
    <name evidence="4" type="ORF">MMF98_21410</name>
</gene>
<dbReference type="Gene3D" id="1.20.1440.100">
    <property type="entry name" value="SG protein - dephosphorylation function"/>
    <property type="match status" value="1"/>
</dbReference>
<dbReference type="InterPro" id="IPR006385">
    <property type="entry name" value="HAD_hydro_SerB1"/>
</dbReference>
<accession>A0A9X1VZG9</accession>
<dbReference type="NCBIfam" id="TIGR01490">
    <property type="entry name" value="HAD-SF-IB-hyp1"/>
    <property type="match status" value="1"/>
</dbReference>
<dbReference type="CDD" id="cd02612">
    <property type="entry name" value="HAD_PGPPase"/>
    <property type="match status" value="1"/>
</dbReference>
<dbReference type="NCBIfam" id="TIGR01488">
    <property type="entry name" value="HAD-SF-IB"/>
    <property type="match status" value="1"/>
</dbReference>
<evidence type="ECO:0000313" key="5">
    <source>
        <dbReference type="Proteomes" id="UP001139447"/>
    </source>
</evidence>
<dbReference type="SUPFAM" id="SSF56784">
    <property type="entry name" value="HAD-like"/>
    <property type="match status" value="1"/>
</dbReference>
<dbReference type="GO" id="GO:0016787">
    <property type="term" value="F:hydrolase activity"/>
    <property type="evidence" value="ECO:0007669"/>
    <property type="project" value="UniProtKB-KW"/>
</dbReference>
<dbReference type="InterPro" id="IPR023214">
    <property type="entry name" value="HAD_sf"/>
</dbReference>
<keyword evidence="5" id="KW-1185">Reference proteome</keyword>
<dbReference type="PANTHER" id="PTHR43344:SF13">
    <property type="entry name" value="PHOSPHATASE RV3661-RELATED"/>
    <property type="match status" value="1"/>
</dbReference>
<dbReference type="GO" id="GO:0046872">
    <property type="term" value="F:metal ion binding"/>
    <property type="evidence" value="ECO:0007669"/>
    <property type="project" value="UniProtKB-KW"/>
</dbReference>
<dbReference type="AlphaFoldDB" id="A0A9X1VZG9"/>
<evidence type="ECO:0000256" key="2">
    <source>
        <dbReference type="ARBA" id="ARBA00022801"/>
    </source>
</evidence>
<reference evidence="4" key="1">
    <citation type="submission" date="2022-03" db="EMBL/GenBank/DDBJ databases">
        <authorList>
            <person name="Woo C.Y."/>
        </authorList>
    </citation>
    <scope>NUCLEOTIDE SEQUENCE</scope>
    <source>
        <strain evidence="4">CYS-02</strain>
    </source>
</reference>
<name>A0A9X1VZG9_9BURK</name>
<evidence type="ECO:0000313" key="4">
    <source>
        <dbReference type="EMBL" id="MCJ0765780.1"/>
    </source>
</evidence>
<dbReference type="InterPro" id="IPR050582">
    <property type="entry name" value="HAD-like_SerB"/>
</dbReference>
<organism evidence="4 5">
    <name type="scientific">Variovorax terrae</name>
    <dbReference type="NCBI Taxonomy" id="2923278"/>
    <lineage>
        <taxon>Bacteria</taxon>
        <taxon>Pseudomonadati</taxon>
        <taxon>Pseudomonadota</taxon>
        <taxon>Betaproteobacteria</taxon>
        <taxon>Burkholderiales</taxon>
        <taxon>Comamonadaceae</taxon>
        <taxon>Variovorax</taxon>
    </lineage>
</organism>
<protein>
    <submittedName>
        <fullName evidence="4">HAD-IB family hydrolase</fullName>
    </submittedName>
</protein>
<keyword evidence="1" id="KW-0479">Metal-binding</keyword>
<dbReference type="EMBL" id="JALGBI010000003">
    <property type="protein sequence ID" value="MCJ0765780.1"/>
    <property type="molecule type" value="Genomic_DNA"/>
</dbReference>
<sequence length="223" mass="24358">MNPLPKLALFDLDHTLLSGDSDVLWCDFLMDKGLLAREAFAARNADMAARYQAGTVGVQEFADFYVGTLAGRTAPQWEPVRQEFLATQVVPRIPQGALDLVKRHLDAGDLVVLTTATNRYITELTALFLGIEHLLATDVESVDGAFTGRTHGTLNMREGKVARLHQWLAARGHTLDRFKSTAYSDSINDLPLLQAVNHPVAVDPDPQLAAIAGSAGWPVLHLH</sequence>
<dbReference type="InterPro" id="IPR036412">
    <property type="entry name" value="HAD-like_sf"/>
</dbReference>
<keyword evidence="2 4" id="KW-0378">Hydrolase</keyword>
<proteinExistence type="predicted"/>
<comment type="caution">
    <text evidence="4">The sequence shown here is derived from an EMBL/GenBank/DDBJ whole genome shotgun (WGS) entry which is preliminary data.</text>
</comment>
<evidence type="ECO:0000256" key="3">
    <source>
        <dbReference type="ARBA" id="ARBA00022842"/>
    </source>
</evidence>
<dbReference type="Pfam" id="PF12710">
    <property type="entry name" value="HAD"/>
    <property type="match status" value="1"/>
</dbReference>
<dbReference type="RefSeq" id="WP_243309372.1">
    <property type="nucleotide sequence ID" value="NZ_JALGBI010000003.1"/>
</dbReference>
<evidence type="ECO:0000256" key="1">
    <source>
        <dbReference type="ARBA" id="ARBA00022723"/>
    </source>
</evidence>